<evidence type="ECO:0000256" key="1">
    <source>
        <dbReference type="ARBA" id="ARBA00008682"/>
    </source>
</evidence>
<dbReference type="Pfam" id="PF00704">
    <property type="entry name" value="Glyco_hydro_18"/>
    <property type="match status" value="1"/>
</dbReference>
<feature type="non-terminal residue" evidence="4">
    <location>
        <position position="1"/>
    </location>
</feature>
<dbReference type="GO" id="GO:0005576">
    <property type="term" value="C:extracellular region"/>
    <property type="evidence" value="ECO:0007669"/>
    <property type="project" value="TreeGrafter"/>
</dbReference>
<dbReference type="InterPro" id="IPR050314">
    <property type="entry name" value="Glycosyl_Hydrlase_18"/>
</dbReference>
<evidence type="ECO:0000313" key="5">
    <source>
        <dbReference type="Proteomes" id="UP000443090"/>
    </source>
</evidence>
<comment type="caution">
    <text evidence="4">The sequence shown here is derived from an EMBL/GenBank/DDBJ whole genome shotgun (WGS) entry which is preliminary data.</text>
</comment>
<proteinExistence type="inferred from homology"/>
<evidence type="ECO:0000259" key="3">
    <source>
        <dbReference type="PROSITE" id="PS51910"/>
    </source>
</evidence>
<dbReference type="PANTHER" id="PTHR11177">
    <property type="entry name" value="CHITINASE"/>
    <property type="match status" value="1"/>
</dbReference>
<reference evidence="4 5" key="1">
    <citation type="submission" date="2018-05" db="EMBL/GenBank/DDBJ databases">
        <title>Genome sequencing and assembly of the regulated plant pathogen Lachnellula willkommii and related sister species for the development of diagnostic species identification markers.</title>
        <authorList>
            <person name="Giroux E."/>
            <person name="Bilodeau G."/>
        </authorList>
    </citation>
    <scope>NUCLEOTIDE SEQUENCE [LARGE SCALE GENOMIC DNA]</scope>
    <source>
        <strain evidence="4 5">CBS 160.35</strain>
    </source>
</reference>
<dbReference type="CDD" id="cd06548">
    <property type="entry name" value="GH18_chitinase"/>
    <property type="match status" value="1"/>
</dbReference>
<organism evidence="4 5">
    <name type="scientific">Lachnellula occidentalis</name>
    <dbReference type="NCBI Taxonomy" id="215460"/>
    <lineage>
        <taxon>Eukaryota</taxon>
        <taxon>Fungi</taxon>
        <taxon>Dikarya</taxon>
        <taxon>Ascomycota</taxon>
        <taxon>Pezizomycotina</taxon>
        <taxon>Leotiomycetes</taxon>
        <taxon>Helotiales</taxon>
        <taxon>Lachnaceae</taxon>
        <taxon>Lachnellula</taxon>
    </lineage>
</organism>
<keyword evidence="5" id="KW-1185">Reference proteome</keyword>
<dbReference type="Gene3D" id="3.10.50.10">
    <property type="match status" value="1"/>
</dbReference>
<dbReference type="GO" id="GO:0008061">
    <property type="term" value="F:chitin binding"/>
    <property type="evidence" value="ECO:0007669"/>
    <property type="project" value="InterPro"/>
</dbReference>
<feature type="domain" description="GH18" evidence="3">
    <location>
        <begin position="16"/>
        <end position="381"/>
    </location>
</feature>
<dbReference type="GO" id="GO:0006032">
    <property type="term" value="P:chitin catabolic process"/>
    <property type="evidence" value="ECO:0007669"/>
    <property type="project" value="TreeGrafter"/>
</dbReference>
<dbReference type="GO" id="GO:0005975">
    <property type="term" value="P:carbohydrate metabolic process"/>
    <property type="evidence" value="ECO:0007669"/>
    <property type="project" value="InterPro"/>
</dbReference>
<dbReference type="EC" id="3.2.1.14" evidence="2"/>
<sequence>DNSSTPSQSDADGNGKRSIGFFPNYNIYGRNFSALDIPVKQLTHVMYAFANISNVTGEVTLSDPWADVQRPYDLKDKDGNATKLEGTIKQLYLLKQQNRHLKTLLSVGGSAFSQNWSLILDNETCRSTFANSAVKLMYNLGFDGLDYDYEYINSTDQAAHFVDLLNKTRTQLDMYKNVTSPFLLTFDAPAGPSNYKLLDFKGMDQFLDFWTFMAFDYTGAFTTPSLTGHAQNLYGDFTIGTPFNTSTGIDYYISQGISASKINLANPLYGHAFQNTYSGPAYLFNGTGNGSFNEPGGSWDYNQLPLTNNSSIHEDDDLVASWSYDNDTETMVSYDTPKIARRKARYIMEKGLGGAAWWEISGDKKRAESLIGNTVYVFGEEEDSMDMKGARLLHGAPQDASGANHDVFGGLETSRNHLEYPGSPYEIFRNNSTGE</sequence>
<evidence type="ECO:0000256" key="2">
    <source>
        <dbReference type="ARBA" id="ARBA00012729"/>
    </source>
</evidence>
<dbReference type="InterPro" id="IPR001223">
    <property type="entry name" value="Glyco_hydro18_cat"/>
</dbReference>
<dbReference type="SUPFAM" id="SSF51445">
    <property type="entry name" value="(Trans)glycosidases"/>
    <property type="match status" value="1"/>
</dbReference>
<protein>
    <recommendedName>
        <fullName evidence="2">chitinase</fullName>
        <ecNumber evidence="2">3.2.1.14</ecNumber>
    </recommendedName>
</protein>
<comment type="similarity">
    <text evidence="1">Belongs to the glycosyl hydrolase 18 family. Chitinase class V subfamily.</text>
</comment>
<dbReference type="InterPro" id="IPR029070">
    <property type="entry name" value="Chitinase_insertion_sf"/>
</dbReference>
<dbReference type="AlphaFoldDB" id="A0A8H8RE75"/>
<dbReference type="PROSITE" id="PS51910">
    <property type="entry name" value="GH18_2"/>
    <property type="match status" value="1"/>
</dbReference>
<gene>
    <name evidence="4" type="primary">chiB1_0</name>
    <name evidence="4" type="ORF">LOCC1_G008922</name>
</gene>
<dbReference type="Gene3D" id="3.20.20.80">
    <property type="entry name" value="Glycosidases"/>
    <property type="match status" value="1"/>
</dbReference>
<dbReference type="SUPFAM" id="SSF54556">
    <property type="entry name" value="Chitinase insertion domain"/>
    <property type="match status" value="1"/>
</dbReference>
<dbReference type="GO" id="GO:0008843">
    <property type="term" value="F:endochitinase activity"/>
    <property type="evidence" value="ECO:0007669"/>
    <property type="project" value="UniProtKB-EC"/>
</dbReference>
<dbReference type="EMBL" id="QGMI01001637">
    <property type="protein sequence ID" value="TVY32602.1"/>
    <property type="molecule type" value="Genomic_DNA"/>
</dbReference>
<dbReference type="InterPro" id="IPR017853">
    <property type="entry name" value="GH"/>
</dbReference>
<dbReference type="InterPro" id="IPR011583">
    <property type="entry name" value="Chitinase_II/V-like_cat"/>
</dbReference>
<dbReference type="OrthoDB" id="76388at2759"/>
<dbReference type="SMART" id="SM00636">
    <property type="entry name" value="Glyco_18"/>
    <property type="match status" value="1"/>
</dbReference>
<dbReference type="Proteomes" id="UP000443090">
    <property type="component" value="Unassembled WGS sequence"/>
</dbReference>
<name>A0A8H8RE75_9HELO</name>
<evidence type="ECO:0000313" key="4">
    <source>
        <dbReference type="EMBL" id="TVY32602.1"/>
    </source>
</evidence>
<accession>A0A8H8RE75</accession>
<dbReference type="PANTHER" id="PTHR11177:SF317">
    <property type="entry name" value="CHITINASE 12-RELATED"/>
    <property type="match status" value="1"/>
</dbReference>